<dbReference type="RefSeq" id="WP_060937292.1">
    <property type="nucleotide sequence ID" value="NZ_KQ959330.1"/>
</dbReference>
<evidence type="ECO:0000256" key="4">
    <source>
        <dbReference type="ARBA" id="ARBA00022917"/>
    </source>
</evidence>
<evidence type="ECO:0000313" key="7">
    <source>
        <dbReference type="EMBL" id="KXB33730.1"/>
    </source>
</evidence>
<sequence>MSLDGLFIHSLTQELHQVLSKGRINKIQQPYDQEILLTIRQDRRTYKLLLAATPSAPRIQLTQRAYSIPETPQNFCMFLRKHIEGATITGVHQYEADRIVSVDLCCYNELGDPLKRHLVIEIMGMRSNILVLDEEHTIMDLITKIPPALNRYRTLLPGAHYFLPPQANKENPFTHLETFPFDEELSKVSLQAYFMGFGADSAQEVLYRLKGQSPDEQVHRFKTFIQSFMQPRPCLTKQDNKVHMTAFPYEHLLGERQTFDSLSQLMDAYYDQVSQYTRINQVSEQLGQVVNKKLKHCQKKLANLAKDEEKSQSAEVYQLKGELLTASLYQLHKGQTEVTLPNYYANGAPITISLDPALSPSDNAQKYFRQYRKYTHAKEHIEEQKAKTQGEVDYLLSISGLLTYAEDNELQAIKQELILQGYLSSPHQKRKSKNTASLQPRHYPSVAGNSIWIGRNNTQNDQLTLKKAHKDYYWFHTQNIPGSHVILGTDHPTDEELLQAASYAAYFSKYRYATHVPVDYTQVKHVKKPKGAKPGLVNYFKQTTLYVSPTSPDPK</sequence>
<keyword evidence="4 5" id="KW-0648">Protein biosynthesis</keyword>
<dbReference type="GO" id="GO:0000049">
    <property type="term" value="F:tRNA binding"/>
    <property type="evidence" value="ECO:0007669"/>
    <property type="project" value="UniProtKB-UniRule"/>
</dbReference>
<dbReference type="InterPro" id="IPR059101">
    <property type="entry name" value="NFACT-R_2"/>
</dbReference>
<evidence type="ECO:0000313" key="8">
    <source>
        <dbReference type="Proteomes" id="UP000070422"/>
    </source>
</evidence>
<dbReference type="PANTHER" id="PTHR15239:SF6">
    <property type="entry name" value="RIBOSOME QUALITY CONTROL COMPLEX SUBUNIT NEMF"/>
    <property type="match status" value="1"/>
</dbReference>
<evidence type="ECO:0000256" key="5">
    <source>
        <dbReference type="HAMAP-Rule" id="MF_00844"/>
    </source>
</evidence>
<dbReference type="GO" id="GO:0019843">
    <property type="term" value="F:rRNA binding"/>
    <property type="evidence" value="ECO:0007669"/>
    <property type="project" value="UniProtKB-UniRule"/>
</dbReference>
<proteinExistence type="inferred from homology"/>
<keyword evidence="1 5" id="KW-0820">tRNA-binding</keyword>
<dbReference type="Proteomes" id="UP000070422">
    <property type="component" value="Unassembled WGS sequence"/>
</dbReference>
<dbReference type="GO" id="GO:1990112">
    <property type="term" value="C:RQC complex"/>
    <property type="evidence" value="ECO:0007669"/>
    <property type="project" value="TreeGrafter"/>
</dbReference>
<dbReference type="InterPro" id="IPR051608">
    <property type="entry name" value="RQC_Subunit_NEMF"/>
</dbReference>
<evidence type="ECO:0000256" key="1">
    <source>
        <dbReference type="ARBA" id="ARBA00022555"/>
    </source>
</evidence>
<dbReference type="OrthoDB" id="9766163at2"/>
<dbReference type="AlphaFoldDB" id="A0A133XS11"/>
<dbReference type="GO" id="GO:0072344">
    <property type="term" value="P:rescue of stalled ribosome"/>
    <property type="evidence" value="ECO:0007669"/>
    <property type="project" value="UniProtKB-UniRule"/>
</dbReference>
<dbReference type="Gene3D" id="3.40.970.40">
    <property type="entry name" value="fibrinogen binding protein from staphylococcus aureus domain like"/>
    <property type="match status" value="1"/>
</dbReference>
<dbReference type="HAMAP" id="MF_00844_B">
    <property type="entry name" value="RqcH_B"/>
    <property type="match status" value="1"/>
</dbReference>
<evidence type="ECO:0000256" key="2">
    <source>
        <dbReference type="ARBA" id="ARBA00022730"/>
    </source>
</evidence>
<keyword evidence="3 5" id="KW-0694">RNA-binding</keyword>
<feature type="domain" description="NFACT protein RNA binding" evidence="6">
    <location>
        <begin position="448"/>
        <end position="527"/>
    </location>
</feature>
<dbReference type="Pfam" id="PF18297">
    <property type="entry name" value="NFACT-R_2"/>
    <property type="match status" value="1"/>
</dbReference>
<gene>
    <name evidence="5" type="primary">rqcH</name>
    <name evidence="7" type="ORF">HMPREF3187_01619</name>
</gene>
<comment type="caution">
    <text evidence="7">The sequence shown here is derived from an EMBL/GenBank/DDBJ whole genome shotgun (WGS) entry which is preliminary data.</text>
</comment>
<evidence type="ECO:0000256" key="3">
    <source>
        <dbReference type="ARBA" id="ARBA00022884"/>
    </source>
</evidence>
<dbReference type="PATRIC" id="fig|87541.4.peg.1608"/>
<protein>
    <recommendedName>
        <fullName evidence="5">Rqc2 homolog RqcH</fullName>
        <shortName evidence="5">RqcH</shortName>
    </recommendedName>
</protein>
<comment type="subunit">
    <text evidence="5">Associates with stalled 50S ribosomal subunits. Binds to RqcP.</text>
</comment>
<dbReference type="InterPro" id="IPR043682">
    <property type="entry name" value="RqcH_bacterial"/>
</dbReference>
<accession>A0A133XS11</accession>
<evidence type="ECO:0000259" key="6">
    <source>
        <dbReference type="Pfam" id="PF18297"/>
    </source>
</evidence>
<dbReference type="EMBL" id="LSCQ01000090">
    <property type="protein sequence ID" value="KXB33730.1"/>
    <property type="molecule type" value="Genomic_DNA"/>
</dbReference>
<reference evidence="7 8" key="1">
    <citation type="submission" date="2016-01" db="EMBL/GenBank/DDBJ databases">
        <authorList>
            <person name="Oliw E.H."/>
        </authorList>
    </citation>
    <scope>NUCLEOTIDE SEQUENCE [LARGE SCALE GENOMIC DNA]</scope>
    <source>
        <strain evidence="7 8">KA00635</strain>
    </source>
</reference>
<dbReference type="STRING" id="87541.AWM71_07615"/>
<comment type="similarity">
    <text evidence="5">Belongs to the NEMF family.</text>
</comment>
<dbReference type="FunFam" id="2.30.310.10:FF:000004">
    <property type="entry name" value="Fibronectin-binding protein A"/>
    <property type="match status" value="1"/>
</dbReference>
<dbReference type="GO" id="GO:0043023">
    <property type="term" value="F:ribosomal large subunit binding"/>
    <property type="evidence" value="ECO:0007669"/>
    <property type="project" value="UniProtKB-UniRule"/>
</dbReference>
<keyword evidence="2 5" id="KW-0699">rRNA-binding</keyword>
<name>A0A133XS11_9LACT</name>
<organism evidence="7 8">
    <name type="scientific">Aerococcus christensenii</name>
    <dbReference type="NCBI Taxonomy" id="87541"/>
    <lineage>
        <taxon>Bacteria</taxon>
        <taxon>Bacillati</taxon>
        <taxon>Bacillota</taxon>
        <taxon>Bacilli</taxon>
        <taxon>Lactobacillales</taxon>
        <taxon>Aerococcaceae</taxon>
        <taxon>Aerococcus</taxon>
    </lineage>
</organism>
<dbReference type="PANTHER" id="PTHR15239">
    <property type="entry name" value="NUCLEAR EXPORT MEDIATOR FACTOR NEMF"/>
    <property type="match status" value="1"/>
</dbReference>
<dbReference type="Pfam" id="PF05833">
    <property type="entry name" value="NFACT_N"/>
    <property type="match status" value="1"/>
</dbReference>
<dbReference type="Gene3D" id="2.30.310.10">
    <property type="entry name" value="ibrinogen binding protein from staphylococcus aureus domain"/>
    <property type="match status" value="1"/>
</dbReference>
<comment type="function">
    <text evidence="5">Key component of the ribosome quality control system (RQC), a ribosome-associated complex that mediates the extraction of incompletely synthesized nascent chains from stalled ribosomes and their subsequent degradation. RqcH recruits Ala-charged tRNA, and with RqcP directs the elongation of stalled nascent chains on 50S ribosomal subunits, leading to non-templated C-terminal alanine extensions (Ala tail). The Ala tail promotes nascent chain degradation. May add between 1 and at least 8 Ala residues. Binds to stalled 50S ribosomal subunits.</text>
</comment>